<evidence type="ECO:0000256" key="2">
    <source>
        <dbReference type="ARBA" id="ARBA00022448"/>
    </source>
</evidence>
<evidence type="ECO:0000256" key="1">
    <source>
        <dbReference type="ARBA" id="ARBA00004429"/>
    </source>
</evidence>
<keyword evidence="11" id="KW-1185">Reference proteome</keyword>
<evidence type="ECO:0000256" key="7">
    <source>
        <dbReference type="ARBA" id="ARBA00023136"/>
    </source>
</evidence>
<keyword evidence="3" id="KW-1003">Cell membrane</keyword>
<feature type="transmembrane region" description="Helical" evidence="8">
    <location>
        <begin position="562"/>
        <end position="582"/>
    </location>
</feature>
<evidence type="ECO:0000259" key="9">
    <source>
        <dbReference type="PROSITE" id="PS50928"/>
    </source>
</evidence>
<evidence type="ECO:0000256" key="4">
    <source>
        <dbReference type="ARBA" id="ARBA00022519"/>
    </source>
</evidence>
<feature type="transmembrane region" description="Helical" evidence="8">
    <location>
        <begin position="39"/>
        <end position="61"/>
    </location>
</feature>
<dbReference type="PANTHER" id="PTHR43357:SF4">
    <property type="entry name" value="INNER MEMBRANE ABC TRANSPORTER PERMEASE PROTEIN YDCV"/>
    <property type="match status" value="1"/>
</dbReference>
<keyword evidence="4" id="KW-0997">Cell inner membrane</keyword>
<feature type="transmembrane region" description="Helical" evidence="8">
    <location>
        <begin position="93"/>
        <end position="121"/>
    </location>
</feature>
<evidence type="ECO:0000256" key="3">
    <source>
        <dbReference type="ARBA" id="ARBA00022475"/>
    </source>
</evidence>
<proteinExistence type="inferred from homology"/>
<evidence type="ECO:0000256" key="8">
    <source>
        <dbReference type="RuleBase" id="RU363032"/>
    </source>
</evidence>
<feature type="transmembrane region" description="Helical" evidence="8">
    <location>
        <begin position="507"/>
        <end position="531"/>
    </location>
</feature>
<dbReference type="EMBL" id="PQFZ01000009">
    <property type="protein sequence ID" value="POR50329.1"/>
    <property type="molecule type" value="Genomic_DNA"/>
</dbReference>
<keyword evidence="6 8" id="KW-1133">Transmembrane helix</keyword>
<comment type="subcellular location">
    <subcellularLocation>
        <location evidence="1">Cell inner membrane</location>
        <topology evidence="1">Multi-pass membrane protein</topology>
    </subcellularLocation>
    <subcellularLocation>
        <location evidence="8">Cell membrane</location>
        <topology evidence="8">Multi-pass membrane protein</topology>
    </subcellularLocation>
</comment>
<feature type="transmembrane region" description="Helical" evidence="8">
    <location>
        <begin position="426"/>
        <end position="450"/>
    </location>
</feature>
<comment type="similarity">
    <text evidence="8">Belongs to the binding-protein-dependent transport system permease family.</text>
</comment>
<comment type="caution">
    <text evidence="10">The sequence shown here is derived from an EMBL/GenBank/DDBJ whole genome shotgun (WGS) entry which is preliminary data.</text>
</comment>
<feature type="transmembrane region" description="Helical" evidence="8">
    <location>
        <begin position="133"/>
        <end position="154"/>
    </location>
</feature>
<keyword evidence="5 8" id="KW-0812">Transmembrane</keyword>
<sequence length="592" mass="63970">MAAATLSDHKVADRKVADHKVRPIMDAALERTGFDRSRLIFWSVAALTTLLVIGPIAPIAMQAFLNKPLYDASATLTAANFGRLVTEAGIGEIALNTVIFAVLSTIFAQVFGALAAVVIGRTNLPGRGWLGEVLVWPLFVSHLVIAFGWLTMYGPSGYVTLAVRSWTGVTPWDLYSLSGMGVVAGLSQAPLAYLMCLGAVSKADAQLEAAARSVGAGPFRALWSVTVPMMRPALIYSTVLNFVVAIEMLSIPLLFGAPNKIETITSFLYDKGINAAVQPDYGIVGAAALILLAIVAFLVWLQGRLMVGSNRFVTVRGKASRPALLDLGRWRWFVFAAVFAYVFFTIVLVFAGTLMRASVSFLTPLVPFWTLLTTKNFDLILQTPNYMRSIGNSVLISLIGGVIGTVLVAIITLVSRRSEFKGARPLEYIALFPRSLPGIIAGLGFFYAVIWVPGLDAIRGTIWILILAFMVRYIPVGFGTIAPALAQIGDELDRGARISGADWWTTVTRIIAPLLKPALFSTFALLFIHFFKEYVTAVFLFQPGSEIIGTTMLQLWAQGDNGPVSALATIQVVITAIFVLVARRVLGAKIYG</sequence>
<dbReference type="Gene3D" id="1.10.3720.10">
    <property type="entry name" value="MetI-like"/>
    <property type="match status" value="2"/>
</dbReference>
<feature type="transmembrane region" description="Helical" evidence="8">
    <location>
        <begin position="174"/>
        <end position="196"/>
    </location>
</feature>
<dbReference type="PROSITE" id="PS50928">
    <property type="entry name" value="ABC_TM1"/>
    <property type="match status" value="2"/>
</dbReference>
<reference evidence="10 11" key="1">
    <citation type="submission" date="2018-01" db="EMBL/GenBank/DDBJ databases">
        <title>Genomic Encyclopedia of Type Strains, Phase III (KMG-III): the genomes of soil and plant-associated and newly described type strains.</title>
        <authorList>
            <person name="Whitman W."/>
        </authorList>
    </citation>
    <scope>NUCLEOTIDE SEQUENCE [LARGE SCALE GENOMIC DNA]</scope>
    <source>
        <strain evidence="10 11">1131</strain>
    </source>
</reference>
<feature type="transmembrane region" description="Helical" evidence="8">
    <location>
        <begin position="462"/>
        <end position="486"/>
    </location>
</feature>
<feature type="domain" description="ABC transmembrane type-1" evidence="9">
    <location>
        <begin position="94"/>
        <end position="302"/>
    </location>
</feature>
<feature type="transmembrane region" description="Helical" evidence="8">
    <location>
        <begin position="281"/>
        <end position="301"/>
    </location>
</feature>
<name>A0A2S4M6V4_9HYPH</name>
<gene>
    <name evidence="10" type="ORF">CYD53_10936</name>
</gene>
<feature type="transmembrane region" description="Helical" evidence="8">
    <location>
        <begin position="332"/>
        <end position="355"/>
    </location>
</feature>
<protein>
    <submittedName>
        <fullName evidence="10">Iron(III) transport system permease protein</fullName>
    </submittedName>
</protein>
<dbReference type="CDD" id="cd06261">
    <property type="entry name" value="TM_PBP2"/>
    <property type="match status" value="2"/>
</dbReference>
<dbReference type="GO" id="GO:0055085">
    <property type="term" value="P:transmembrane transport"/>
    <property type="evidence" value="ECO:0007669"/>
    <property type="project" value="InterPro"/>
</dbReference>
<feature type="transmembrane region" description="Helical" evidence="8">
    <location>
        <begin position="233"/>
        <end position="255"/>
    </location>
</feature>
<evidence type="ECO:0000313" key="11">
    <source>
        <dbReference type="Proteomes" id="UP000236919"/>
    </source>
</evidence>
<organism evidence="10 11">
    <name type="scientific">Bosea psychrotolerans</name>
    <dbReference type="NCBI Taxonomy" id="1871628"/>
    <lineage>
        <taxon>Bacteria</taxon>
        <taxon>Pseudomonadati</taxon>
        <taxon>Pseudomonadota</taxon>
        <taxon>Alphaproteobacteria</taxon>
        <taxon>Hyphomicrobiales</taxon>
        <taxon>Boseaceae</taxon>
        <taxon>Bosea</taxon>
    </lineage>
</organism>
<evidence type="ECO:0000256" key="5">
    <source>
        <dbReference type="ARBA" id="ARBA00022692"/>
    </source>
</evidence>
<dbReference type="SUPFAM" id="SSF161098">
    <property type="entry name" value="MetI-like"/>
    <property type="match status" value="2"/>
</dbReference>
<dbReference type="Proteomes" id="UP000236919">
    <property type="component" value="Unassembled WGS sequence"/>
</dbReference>
<dbReference type="PANTHER" id="PTHR43357">
    <property type="entry name" value="INNER MEMBRANE ABC TRANSPORTER PERMEASE PROTEIN YDCV"/>
    <property type="match status" value="1"/>
</dbReference>
<keyword evidence="2 8" id="KW-0813">Transport</keyword>
<feature type="transmembrane region" description="Helical" evidence="8">
    <location>
        <begin position="394"/>
        <end position="414"/>
    </location>
</feature>
<dbReference type="InterPro" id="IPR035906">
    <property type="entry name" value="MetI-like_sf"/>
</dbReference>
<keyword evidence="7 8" id="KW-0472">Membrane</keyword>
<dbReference type="AlphaFoldDB" id="A0A2S4M6V4"/>
<dbReference type="InterPro" id="IPR000515">
    <property type="entry name" value="MetI-like"/>
</dbReference>
<feature type="domain" description="ABC transmembrane type-1" evidence="9">
    <location>
        <begin position="390"/>
        <end position="582"/>
    </location>
</feature>
<evidence type="ECO:0000256" key="6">
    <source>
        <dbReference type="ARBA" id="ARBA00022989"/>
    </source>
</evidence>
<accession>A0A2S4M6V4</accession>
<dbReference type="Pfam" id="PF00528">
    <property type="entry name" value="BPD_transp_1"/>
    <property type="match status" value="2"/>
</dbReference>
<evidence type="ECO:0000313" key="10">
    <source>
        <dbReference type="EMBL" id="POR50329.1"/>
    </source>
</evidence>
<dbReference type="GO" id="GO:0005886">
    <property type="term" value="C:plasma membrane"/>
    <property type="evidence" value="ECO:0007669"/>
    <property type="project" value="UniProtKB-SubCell"/>
</dbReference>